<dbReference type="Proteomes" id="UP000228920">
    <property type="component" value="Unassembled WGS sequence"/>
</dbReference>
<proteinExistence type="inferred from homology"/>
<evidence type="ECO:0000256" key="5">
    <source>
        <dbReference type="ARBA" id="ARBA00023136"/>
    </source>
</evidence>
<dbReference type="PANTHER" id="PTHR30572:SF4">
    <property type="entry name" value="ABC TRANSPORTER PERMEASE YTRF"/>
    <property type="match status" value="1"/>
</dbReference>
<dbReference type="GO" id="GO:0022857">
    <property type="term" value="F:transmembrane transporter activity"/>
    <property type="evidence" value="ECO:0007669"/>
    <property type="project" value="TreeGrafter"/>
</dbReference>
<dbReference type="InterPro" id="IPR025857">
    <property type="entry name" value="MacB_PCD"/>
</dbReference>
<comment type="caution">
    <text evidence="10">The sequence shown here is derived from an EMBL/GenBank/DDBJ whole genome shotgun (WGS) entry which is preliminary data.</text>
</comment>
<evidence type="ECO:0000256" key="1">
    <source>
        <dbReference type="ARBA" id="ARBA00004651"/>
    </source>
</evidence>
<comment type="similarity">
    <text evidence="6">Belongs to the ABC-4 integral membrane protein family.</text>
</comment>
<dbReference type="GO" id="GO:0005886">
    <property type="term" value="C:plasma membrane"/>
    <property type="evidence" value="ECO:0007669"/>
    <property type="project" value="UniProtKB-SubCell"/>
</dbReference>
<evidence type="ECO:0000256" key="3">
    <source>
        <dbReference type="ARBA" id="ARBA00022692"/>
    </source>
</evidence>
<evidence type="ECO:0000313" key="10">
    <source>
        <dbReference type="EMBL" id="PIZ45812.1"/>
    </source>
</evidence>
<evidence type="ECO:0000256" key="2">
    <source>
        <dbReference type="ARBA" id="ARBA00022475"/>
    </source>
</evidence>
<keyword evidence="5 7" id="KW-0472">Membrane</keyword>
<protein>
    <recommendedName>
        <fullName evidence="12">ABC3 transporter permease protein domain-containing protein</fullName>
    </recommendedName>
</protein>
<evidence type="ECO:0000256" key="4">
    <source>
        <dbReference type="ARBA" id="ARBA00022989"/>
    </source>
</evidence>
<name>A0A2M7THP7_UNCKA</name>
<feature type="domain" description="MacB-like periplasmic core" evidence="9">
    <location>
        <begin position="21"/>
        <end position="275"/>
    </location>
</feature>
<keyword evidence="2" id="KW-1003">Cell membrane</keyword>
<sequence>MKTIDIIKRGVKNLRRNKSRTLLTVSAIGIGALTLVLTLGVGNALQNYINTNVQLSSSVVSVSKVIQSSSPDDQKDIVSEYSPTKIDSTVVQLRGSISEVEPSTLDDVEAIASVDGVETVWPDYDITPEYVRLSDQDTKYTLSVINVYSYSESSVVAGVFPSDWALSDIVVDQIFAKTFGVNELDLVGKEIVIGIKDANGDINETPFTIVGVREVVRFGPPQQTAQGGVFIGIDAAAKLHEIQTQGTENEGKFTTILAKVLDNADEETVIATIESLNDTYSVFGTSVIVSTLNTIVNFITIALAGFSGIALIAASFGIINTQLMSVFERTKEIGLLKALGMSNKAVQRLFSYEAISIGVIGASVGTALAYGVQVFVNTYFKDGLKDFGGAAILISIQDVVTVILGLALLAWLSGVIPARKAQQLDPIAR</sequence>
<evidence type="ECO:0000256" key="6">
    <source>
        <dbReference type="ARBA" id="ARBA00038076"/>
    </source>
</evidence>
<dbReference type="InterPro" id="IPR003838">
    <property type="entry name" value="ABC3_permease_C"/>
</dbReference>
<comment type="subcellular location">
    <subcellularLocation>
        <location evidence="1">Cell membrane</location>
        <topology evidence="1">Multi-pass membrane protein</topology>
    </subcellularLocation>
</comment>
<reference evidence="11" key="1">
    <citation type="submission" date="2017-09" db="EMBL/GenBank/DDBJ databases">
        <title>Depth-based differentiation of microbial function through sediment-hosted aquifers and enrichment of novel symbionts in the deep terrestrial subsurface.</title>
        <authorList>
            <person name="Probst A.J."/>
            <person name="Ladd B."/>
            <person name="Jarett J.K."/>
            <person name="Geller-Mcgrath D.E."/>
            <person name="Sieber C.M.K."/>
            <person name="Emerson J.B."/>
            <person name="Anantharaman K."/>
            <person name="Thomas B.C."/>
            <person name="Malmstrom R."/>
            <person name="Stieglmeier M."/>
            <person name="Klingl A."/>
            <person name="Woyke T."/>
            <person name="Ryan C.M."/>
            <person name="Banfield J.F."/>
        </authorList>
    </citation>
    <scope>NUCLEOTIDE SEQUENCE [LARGE SCALE GENOMIC DNA]</scope>
</reference>
<accession>A0A2M7THP7</accession>
<dbReference type="AlphaFoldDB" id="A0A2M7THP7"/>
<keyword evidence="4 7" id="KW-1133">Transmembrane helix</keyword>
<evidence type="ECO:0000259" key="8">
    <source>
        <dbReference type="Pfam" id="PF02687"/>
    </source>
</evidence>
<feature type="transmembrane region" description="Helical" evidence="7">
    <location>
        <begin position="349"/>
        <end position="370"/>
    </location>
</feature>
<evidence type="ECO:0000313" key="11">
    <source>
        <dbReference type="Proteomes" id="UP000228920"/>
    </source>
</evidence>
<dbReference type="InterPro" id="IPR050250">
    <property type="entry name" value="Macrolide_Exporter_MacB"/>
</dbReference>
<keyword evidence="3 7" id="KW-0812">Transmembrane</keyword>
<feature type="transmembrane region" description="Helical" evidence="7">
    <location>
        <begin position="295"/>
        <end position="319"/>
    </location>
</feature>
<feature type="transmembrane region" description="Helical" evidence="7">
    <location>
        <begin position="390"/>
        <end position="412"/>
    </location>
</feature>
<feature type="transmembrane region" description="Helical" evidence="7">
    <location>
        <begin position="21"/>
        <end position="45"/>
    </location>
</feature>
<evidence type="ECO:0000259" key="9">
    <source>
        <dbReference type="Pfam" id="PF12704"/>
    </source>
</evidence>
<dbReference type="Pfam" id="PF12704">
    <property type="entry name" value="MacB_PCD"/>
    <property type="match status" value="1"/>
</dbReference>
<feature type="domain" description="ABC3 transporter permease C-terminal" evidence="8">
    <location>
        <begin position="306"/>
        <end position="422"/>
    </location>
</feature>
<evidence type="ECO:0008006" key="12">
    <source>
        <dbReference type="Google" id="ProtNLM"/>
    </source>
</evidence>
<dbReference type="Pfam" id="PF02687">
    <property type="entry name" value="FtsX"/>
    <property type="match status" value="1"/>
</dbReference>
<gene>
    <name evidence="10" type="ORF">COY32_04645</name>
</gene>
<dbReference type="PANTHER" id="PTHR30572">
    <property type="entry name" value="MEMBRANE COMPONENT OF TRANSPORTER-RELATED"/>
    <property type="match status" value="1"/>
</dbReference>
<dbReference type="EMBL" id="PFNL01000122">
    <property type="protein sequence ID" value="PIZ45812.1"/>
    <property type="molecule type" value="Genomic_DNA"/>
</dbReference>
<organism evidence="10 11">
    <name type="scientific">candidate division WWE3 bacterium CG_4_10_14_0_2_um_filter_41_14</name>
    <dbReference type="NCBI Taxonomy" id="1975072"/>
    <lineage>
        <taxon>Bacteria</taxon>
        <taxon>Katanobacteria</taxon>
    </lineage>
</organism>
<evidence type="ECO:0000256" key="7">
    <source>
        <dbReference type="SAM" id="Phobius"/>
    </source>
</evidence>